<dbReference type="GO" id="GO:0016887">
    <property type="term" value="F:ATP hydrolysis activity"/>
    <property type="evidence" value="ECO:0007669"/>
    <property type="project" value="TreeGrafter"/>
</dbReference>
<dbReference type="Proteomes" id="UP000015104">
    <property type="component" value="Unassembled WGS sequence"/>
</dbReference>
<keyword evidence="5" id="KW-0505">Motor protein</keyword>
<dbReference type="Gene3D" id="3.40.850.10">
    <property type="entry name" value="Kinesin motor domain"/>
    <property type="match status" value="1"/>
</dbReference>
<protein>
    <recommendedName>
        <fullName evidence="6">Kinesin motor domain-containing protein</fullName>
    </recommendedName>
</protein>
<evidence type="ECO:0000313" key="8">
    <source>
        <dbReference type="Proteomes" id="UP000015104"/>
    </source>
</evidence>
<dbReference type="PANTHER" id="PTHR24115">
    <property type="entry name" value="KINESIN-RELATED"/>
    <property type="match status" value="1"/>
</dbReference>
<dbReference type="SUPFAM" id="SSF52540">
    <property type="entry name" value="P-loop containing nucleoside triphosphate hydrolases"/>
    <property type="match status" value="1"/>
</dbReference>
<dbReference type="STRING" id="32264.T1JPN0"/>
<dbReference type="Pfam" id="PF00225">
    <property type="entry name" value="Kinesin"/>
    <property type="match status" value="1"/>
</dbReference>
<organism evidence="7 8">
    <name type="scientific">Tetranychus urticae</name>
    <name type="common">Two-spotted spider mite</name>
    <dbReference type="NCBI Taxonomy" id="32264"/>
    <lineage>
        <taxon>Eukaryota</taxon>
        <taxon>Metazoa</taxon>
        <taxon>Ecdysozoa</taxon>
        <taxon>Arthropoda</taxon>
        <taxon>Chelicerata</taxon>
        <taxon>Arachnida</taxon>
        <taxon>Acari</taxon>
        <taxon>Acariformes</taxon>
        <taxon>Trombidiformes</taxon>
        <taxon>Prostigmata</taxon>
        <taxon>Eleutherengona</taxon>
        <taxon>Raphignathae</taxon>
        <taxon>Tetranychoidea</taxon>
        <taxon>Tetranychidae</taxon>
        <taxon>Tetranychus</taxon>
    </lineage>
</organism>
<keyword evidence="2 5" id="KW-0547">Nucleotide-binding</keyword>
<keyword evidence="8" id="KW-1185">Reference proteome</keyword>
<feature type="binding site" evidence="5">
    <location>
        <begin position="21"/>
        <end position="28"/>
    </location>
    <ligand>
        <name>ATP</name>
        <dbReference type="ChEBI" id="CHEBI:30616"/>
    </ligand>
</feature>
<dbReference type="GO" id="GO:0005524">
    <property type="term" value="F:ATP binding"/>
    <property type="evidence" value="ECO:0007669"/>
    <property type="project" value="UniProtKB-UniRule"/>
</dbReference>
<dbReference type="EnsemblMetazoa" id="tetur01g00190.1">
    <property type="protein sequence ID" value="tetur01g00190.1"/>
    <property type="gene ID" value="tetur01g00190"/>
</dbReference>
<evidence type="ECO:0000259" key="6">
    <source>
        <dbReference type="PROSITE" id="PS50067"/>
    </source>
</evidence>
<dbReference type="GO" id="GO:0008574">
    <property type="term" value="F:plus-end-directed microtubule motor activity"/>
    <property type="evidence" value="ECO:0007669"/>
    <property type="project" value="TreeGrafter"/>
</dbReference>
<dbReference type="GO" id="GO:0008017">
    <property type="term" value="F:microtubule binding"/>
    <property type="evidence" value="ECO:0007669"/>
    <property type="project" value="InterPro"/>
</dbReference>
<comment type="subcellular location">
    <subcellularLocation>
        <location evidence="1">Cytoplasm</location>
        <location evidence="1">Cytoskeleton</location>
    </subcellularLocation>
</comment>
<name>T1JPN0_TETUR</name>
<dbReference type="GO" id="GO:0005871">
    <property type="term" value="C:kinesin complex"/>
    <property type="evidence" value="ECO:0007669"/>
    <property type="project" value="TreeGrafter"/>
</dbReference>
<dbReference type="PANTHER" id="PTHR24115:SF1011">
    <property type="entry name" value="KINESIN-LIKE PROTEIN KLP98A"/>
    <property type="match status" value="1"/>
</dbReference>
<keyword evidence="4" id="KW-0963">Cytoplasm</keyword>
<comment type="similarity">
    <text evidence="5">Belongs to the TRAFAC class myosin-kinesin ATPase superfamily. Kinesin family.</text>
</comment>
<dbReference type="InterPro" id="IPR001752">
    <property type="entry name" value="Kinesin_motor_dom"/>
</dbReference>
<dbReference type="InterPro" id="IPR036961">
    <property type="entry name" value="Kinesin_motor_dom_sf"/>
</dbReference>
<keyword evidence="3 5" id="KW-0067">ATP-binding</keyword>
<proteinExistence type="inferred from homology"/>
<dbReference type="GO" id="GO:0047496">
    <property type="term" value="P:vesicle transport along microtubule"/>
    <property type="evidence" value="ECO:0007669"/>
    <property type="project" value="TreeGrafter"/>
</dbReference>
<dbReference type="GO" id="GO:0005874">
    <property type="term" value="C:microtubule"/>
    <property type="evidence" value="ECO:0007669"/>
    <property type="project" value="TreeGrafter"/>
</dbReference>
<evidence type="ECO:0000313" key="7">
    <source>
        <dbReference type="EnsemblMetazoa" id="tetur01g00190.1"/>
    </source>
</evidence>
<evidence type="ECO:0000256" key="3">
    <source>
        <dbReference type="ARBA" id="ARBA00022840"/>
    </source>
</evidence>
<keyword evidence="4" id="KW-0206">Cytoskeleton</keyword>
<dbReference type="eggNOG" id="KOG0245">
    <property type="taxonomic scope" value="Eukaryota"/>
</dbReference>
<dbReference type="InterPro" id="IPR027640">
    <property type="entry name" value="Kinesin-like_fam"/>
</dbReference>
<feature type="domain" description="Kinesin motor" evidence="6">
    <location>
        <begin position="1"/>
        <end position="112"/>
    </location>
</feature>
<dbReference type="AlphaFoldDB" id="T1JPN0"/>
<dbReference type="HOGENOM" id="CLU_2149039_0_0_1"/>
<evidence type="ECO:0000256" key="1">
    <source>
        <dbReference type="ARBA" id="ARBA00004245"/>
    </source>
</evidence>
<dbReference type="EMBL" id="CAEY01000428">
    <property type="status" value="NOT_ANNOTATED_CDS"/>
    <property type="molecule type" value="Genomic_DNA"/>
</dbReference>
<evidence type="ECO:0000256" key="2">
    <source>
        <dbReference type="ARBA" id="ARBA00022741"/>
    </source>
</evidence>
<evidence type="ECO:0000256" key="4">
    <source>
        <dbReference type="ARBA" id="ARBA00023212"/>
    </source>
</evidence>
<reference evidence="8" key="1">
    <citation type="submission" date="2011-08" db="EMBL/GenBank/DDBJ databases">
        <authorList>
            <person name="Rombauts S."/>
        </authorList>
    </citation>
    <scope>NUCLEOTIDE SEQUENCE</scope>
    <source>
        <strain evidence="8">London</strain>
    </source>
</reference>
<dbReference type="PROSITE" id="PS50067">
    <property type="entry name" value="KINESIN_MOTOR_2"/>
    <property type="match status" value="1"/>
</dbReference>
<dbReference type="InterPro" id="IPR027417">
    <property type="entry name" value="P-loop_NTPase"/>
</dbReference>
<evidence type="ECO:0000256" key="5">
    <source>
        <dbReference type="PROSITE-ProRule" id="PRU00283"/>
    </source>
</evidence>
<reference evidence="7" key="2">
    <citation type="submission" date="2015-06" db="UniProtKB">
        <authorList>
            <consortium name="EnsemblMetazoa"/>
        </authorList>
    </citation>
    <scope>IDENTIFICATION</scope>
</reference>
<sequence>MVIKNRRTMGKGALEGIFAYGQTSLGKTFTMTGSPGNEGLIPQICKNLFFEHLEIYNERVKYLLRASKFIISDLNCSLFNMPVVDGSSSLNIRANINLKGLEQTARLISNNN</sequence>
<accession>T1JPN0</accession>